<dbReference type="KEGG" id="pfb:VO64_5524"/>
<gene>
    <name evidence="1" type="ORF">VO64_5524</name>
</gene>
<dbReference type="AlphaFoldDB" id="A0AAU8TUQ9"/>
<sequence>MLVILIVATTPIESFLPRIRLPEAGQAAAVVGDNAGH</sequence>
<name>A0AAU8TUQ9_9PSED</name>
<organism evidence="1 2">
    <name type="scientific">Pseudomonas synxantha</name>
    <dbReference type="NCBI Taxonomy" id="47883"/>
    <lineage>
        <taxon>Bacteria</taxon>
        <taxon>Pseudomonadati</taxon>
        <taxon>Pseudomonadota</taxon>
        <taxon>Gammaproteobacteria</taxon>
        <taxon>Pseudomonadales</taxon>
        <taxon>Pseudomonadaceae</taxon>
        <taxon>Pseudomonas</taxon>
    </lineage>
</organism>
<protein>
    <submittedName>
        <fullName evidence="1">Uncharacterized protein</fullName>
    </submittedName>
</protein>
<reference evidence="1 2" key="1">
    <citation type="journal article" date="2015" name="Genome Announc.">
        <title>Complete Genome Sequence of Biocontrol Strain Pseudomonas fluorescens LBUM223.</title>
        <authorList>
            <person name="Roquigny R."/>
            <person name="Arseneault T."/>
            <person name="Gadkar V.J."/>
            <person name="Novinscak A."/>
            <person name="Joly D.L."/>
            <person name="Filion M."/>
        </authorList>
    </citation>
    <scope>NUCLEOTIDE SEQUENCE [LARGE SCALE GENOMIC DNA]</scope>
    <source>
        <strain evidence="1 2">LBUM223</strain>
    </source>
</reference>
<evidence type="ECO:0000313" key="1">
    <source>
        <dbReference type="EMBL" id="AKA86070.1"/>
    </source>
</evidence>
<proteinExistence type="predicted"/>
<dbReference type="EMBL" id="CP011117">
    <property type="protein sequence ID" value="AKA86070.1"/>
    <property type="molecule type" value="Genomic_DNA"/>
</dbReference>
<evidence type="ECO:0000313" key="2">
    <source>
        <dbReference type="Proteomes" id="UP000033099"/>
    </source>
</evidence>
<accession>A0AAU8TUQ9</accession>
<dbReference type="Proteomes" id="UP000033099">
    <property type="component" value="Chromosome"/>
</dbReference>